<gene>
    <name evidence="5" type="ORF">RND81_11G237500</name>
</gene>
<evidence type="ECO:0000313" key="5">
    <source>
        <dbReference type="EMBL" id="KAK9678860.1"/>
    </source>
</evidence>
<name>A0AAW1HQU5_SAPOF</name>
<dbReference type="Proteomes" id="UP001443914">
    <property type="component" value="Unassembled WGS sequence"/>
</dbReference>
<keyword evidence="3" id="KW-1133">Transmembrane helix</keyword>
<feature type="region of interest" description="Disordered" evidence="2">
    <location>
        <begin position="51"/>
        <end position="97"/>
    </location>
</feature>
<keyword evidence="6" id="KW-1185">Reference proteome</keyword>
<accession>A0AAW1HQU5</accession>
<sequence length="190" mass="20924">MELCTSISSPPLPLPLPLYNPTLVRFQPNHNPPLSGFSGLKRVRALKVSADDESSKYTHTQHDTDNLNVSSAYNDSTQTQTQTQSASSDDDHESTQPFQDIVDNLGIKLESEDSYVLLLYGGGSLVAVWLLTAIVGAIDALPVLPKVMEVVGLGYSLWFTTRYLLFKKNRKELAAKIEELKREVLGSDGD</sequence>
<feature type="compositionally biased region" description="Basic and acidic residues" evidence="2">
    <location>
        <begin position="51"/>
        <end position="65"/>
    </location>
</feature>
<feature type="transmembrane region" description="Helical" evidence="3">
    <location>
        <begin position="115"/>
        <end position="138"/>
    </location>
</feature>
<reference evidence="5" key="1">
    <citation type="submission" date="2024-03" db="EMBL/GenBank/DDBJ databases">
        <title>WGS assembly of Saponaria officinalis var. Norfolk2.</title>
        <authorList>
            <person name="Jenkins J."/>
            <person name="Shu S."/>
            <person name="Grimwood J."/>
            <person name="Barry K."/>
            <person name="Goodstein D."/>
            <person name="Schmutz J."/>
            <person name="Leebens-Mack J."/>
            <person name="Osbourn A."/>
        </authorList>
    </citation>
    <scope>NUCLEOTIDE SEQUENCE [LARGE SCALE GENOMIC DNA]</scope>
    <source>
        <strain evidence="5">JIC</strain>
    </source>
</reference>
<dbReference type="InterPro" id="IPR025564">
    <property type="entry name" value="CAAD_dom"/>
</dbReference>
<feature type="compositionally biased region" description="Low complexity" evidence="2">
    <location>
        <begin position="75"/>
        <end position="87"/>
    </location>
</feature>
<evidence type="ECO:0000256" key="3">
    <source>
        <dbReference type="SAM" id="Phobius"/>
    </source>
</evidence>
<protein>
    <recommendedName>
        <fullName evidence="4">Cyanobacterial aminoacyl-tRNA synthetase CAAD domain-containing protein</fullName>
    </recommendedName>
</protein>
<keyword evidence="3" id="KW-0472">Membrane</keyword>
<proteinExistence type="predicted"/>
<dbReference type="Pfam" id="PF14159">
    <property type="entry name" value="CAAD"/>
    <property type="match status" value="1"/>
</dbReference>
<evidence type="ECO:0000313" key="6">
    <source>
        <dbReference type="Proteomes" id="UP001443914"/>
    </source>
</evidence>
<dbReference type="EMBL" id="JBDFQZ010000011">
    <property type="protein sequence ID" value="KAK9678860.1"/>
    <property type="molecule type" value="Genomic_DNA"/>
</dbReference>
<evidence type="ECO:0000256" key="2">
    <source>
        <dbReference type="SAM" id="MobiDB-lite"/>
    </source>
</evidence>
<comment type="caution">
    <text evidence="5">The sequence shown here is derived from an EMBL/GenBank/DDBJ whole genome shotgun (WGS) entry which is preliminary data.</text>
</comment>
<feature type="domain" description="Cyanobacterial aminoacyl-tRNA synthetase CAAD" evidence="4">
    <location>
        <begin position="111"/>
        <end position="186"/>
    </location>
</feature>
<dbReference type="GO" id="GO:0009535">
    <property type="term" value="C:chloroplast thylakoid membrane"/>
    <property type="evidence" value="ECO:0007669"/>
    <property type="project" value="TreeGrafter"/>
</dbReference>
<evidence type="ECO:0000259" key="4">
    <source>
        <dbReference type="Pfam" id="PF14159"/>
    </source>
</evidence>
<feature type="transmembrane region" description="Helical" evidence="3">
    <location>
        <begin position="150"/>
        <end position="166"/>
    </location>
</feature>
<dbReference type="AlphaFoldDB" id="A0AAW1HQU5"/>
<comment type="subcellular location">
    <subcellularLocation>
        <location evidence="1">Membrane</location>
        <topology evidence="1">Multi-pass membrane protein</topology>
    </subcellularLocation>
</comment>
<keyword evidence="3" id="KW-0812">Transmembrane</keyword>
<organism evidence="5 6">
    <name type="scientific">Saponaria officinalis</name>
    <name type="common">Common soapwort</name>
    <name type="synonym">Lychnis saponaria</name>
    <dbReference type="NCBI Taxonomy" id="3572"/>
    <lineage>
        <taxon>Eukaryota</taxon>
        <taxon>Viridiplantae</taxon>
        <taxon>Streptophyta</taxon>
        <taxon>Embryophyta</taxon>
        <taxon>Tracheophyta</taxon>
        <taxon>Spermatophyta</taxon>
        <taxon>Magnoliopsida</taxon>
        <taxon>eudicotyledons</taxon>
        <taxon>Gunneridae</taxon>
        <taxon>Pentapetalae</taxon>
        <taxon>Caryophyllales</taxon>
        <taxon>Caryophyllaceae</taxon>
        <taxon>Caryophylleae</taxon>
        <taxon>Saponaria</taxon>
    </lineage>
</organism>
<evidence type="ECO:0000256" key="1">
    <source>
        <dbReference type="ARBA" id="ARBA00004141"/>
    </source>
</evidence>
<dbReference type="PANTHER" id="PTHR33222">
    <property type="match status" value="1"/>
</dbReference>
<dbReference type="InterPro" id="IPR033344">
    <property type="entry name" value="CURT1"/>
</dbReference>
<dbReference type="PANTHER" id="PTHR33222:SF2">
    <property type="entry name" value="PROTEIN CURVATURE THYLAKOID 1D, CHLOROPLASTIC"/>
    <property type="match status" value="1"/>
</dbReference>